<feature type="region of interest" description="Disordered" evidence="5">
    <location>
        <begin position="331"/>
        <end position="367"/>
    </location>
</feature>
<evidence type="ECO:0000256" key="3">
    <source>
        <dbReference type="ARBA" id="ARBA00022691"/>
    </source>
</evidence>
<keyword evidence="3 4" id="KW-0949">S-adenosyl-L-methionine</keyword>
<evidence type="ECO:0000256" key="4">
    <source>
        <dbReference type="PROSITE-ProRule" id="PRU01016"/>
    </source>
</evidence>
<dbReference type="PANTHER" id="PTHR46098:SF1">
    <property type="entry name" value="TRNA (CYTOSINE(38)-C(5))-METHYLTRANSFERASE"/>
    <property type="match status" value="1"/>
</dbReference>
<dbReference type="AlphaFoldDB" id="A0A9P8CXB7"/>
<dbReference type="EMBL" id="JAIFTL010000075">
    <property type="protein sequence ID" value="KAG9324173.1"/>
    <property type="molecule type" value="Genomic_DNA"/>
</dbReference>
<feature type="active site" evidence="4">
    <location>
        <position position="85"/>
    </location>
</feature>
<evidence type="ECO:0008006" key="8">
    <source>
        <dbReference type="Google" id="ProtNLM"/>
    </source>
</evidence>
<gene>
    <name evidence="6" type="ORF">KVV02_007402</name>
</gene>
<evidence type="ECO:0000256" key="5">
    <source>
        <dbReference type="SAM" id="MobiDB-lite"/>
    </source>
</evidence>
<keyword evidence="2 4" id="KW-0808">Transferase</keyword>
<dbReference type="Gene3D" id="3.90.120.10">
    <property type="entry name" value="DNA Methylase, subunit A, domain 2"/>
    <property type="match status" value="1"/>
</dbReference>
<evidence type="ECO:0000256" key="2">
    <source>
        <dbReference type="ARBA" id="ARBA00022679"/>
    </source>
</evidence>
<comment type="caution">
    <text evidence="6">The sequence shown here is derived from an EMBL/GenBank/DDBJ whole genome shotgun (WGS) entry which is preliminary data.</text>
</comment>
<accession>A0A9P8CXB7</accession>
<dbReference type="InterPro" id="IPR029063">
    <property type="entry name" value="SAM-dependent_MTases_sf"/>
</dbReference>
<proteinExistence type="inferred from homology"/>
<evidence type="ECO:0000313" key="7">
    <source>
        <dbReference type="Proteomes" id="UP000717515"/>
    </source>
</evidence>
<dbReference type="Proteomes" id="UP000717515">
    <property type="component" value="Unassembled WGS sequence"/>
</dbReference>
<dbReference type="InterPro" id="IPR050750">
    <property type="entry name" value="C5-MTase"/>
</dbReference>
<dbReference type="GO" id="GO:0008168">
    <property type="term" value="F:methyltransferase activity"/>
    <property type="evidence" value="ECO:0007669"/>
    <property type="project" value="UniProtKB-KW"/>
</dbReference>
<evidence type="ECO:0000256" key="1">
    <source>
        <dbReference type="ARBA" id="ARBA00022603"/>
    </source>
</evidence>
<dbReference type="SUPFAM" id="SSF53335">
    <property type="entry name" value="S-adenosyl-L-methionine-dependent methyltransferases"/>
    <property type="match status" value="1"/>
</dbReference>
<organism evidence="6 7">
    <name type="scientific">Mortierella alpina</name>
    <name type="common">Oleaginous fungus</name>
    <name type="synonym">Mortierella renispora</name>
    <dbReference type="NCBI Taxonomy" id="64518"/>
    <lineage>
        <taxon>Eukaryota</taxon>
        <taxon>Fungi</taxon>
        <taxon>Fungi incertae sedis</taxon>
        <taxon>Mucoromycota</taxon>
        <taxon>Mortierellomycotina</taxon>
        <taxon>Mortierellomycetes</taxon>
        <taxon>Mortierellales</taxon>
        <taxon>Mortierellaceae</taxon>
        <taxon>Mortierella</taxon>
    </lineage>
</organism>
<feature type="region of interest" description="Disordered" evidence="5">
    <location>
        <begin position="405"/>
        <end position="456"/>
    </location>
</feature>
<evidence type="ECO:0000313" key="6">
    <source>
        <dbReference type="EMBL" id="KAG9324173.1"/>
    </source>
</evidence>
<dbReference type="Pfam" id="PF00145">
    <property type="entry name" value="DNA_methylase"/>
    <property type="match status" value="1"/>
</dbReference>
<dbReference type="Gene3D" id="3.40.50.150">
    <property type="entry name" value="Vaccinia Virus protein VP39"/>
    <property type="match status" value="1"/>
</dbReference>
<dbReference type="GO" id="GO:0032259">
    <property type="term" value="P:methylation"/>
    <property type="evidence" value="ECO:0007669"/>
    <property type="project" value="UniProtKB-KW"/>
</dbReference>
<protein>
    <recommendedName>
        <fullName evidence="8">S-adenosyl-L-methionine-dependent methyltransferase</fullName>
    </recommendedName>
</protein>
<name>A0A9P8CXB7_MORAP</name>
<dbReference type="PROSITE" id="PS51679">
    <property type="entry name" value="SAM_MT_C5"/>
    <property type="match status" value="1"/>
</dbReference>
<reference evidence="6" key="1">
    <citation type="submission" date="2021-07" db="EMBL/GenBank/DDBJ databases">
        <title>Draft genome of Mortierella alpina, strain LL118, isolated from an aspen leaf litter sample.</title>
        <authorList>
            <person name="Yang S."/>
            <person name="Vinatzer B.A."/>
        </authorList>
    </citation>
    <scope>NUCLEOTIDE SEQUENCE</scope>
    <source>
        <strain evidence="6">LL118</strain>
    </source>
</reference>
<keyword evidence="1 4" id="KW-0489">Methyltransferase</keyword>
<sequence length="456" mass="51511">MARSTRTMSTIRALEFFSGIGGLHFGFNASGVEGSVLESFDMNQQANETYQLSFGKTPVSRGIDRLTVKDIEKYKANCWLMSPPCQPYTRGGKLLDDQDNRAKPLLHLLDQLEKMTTPPTYLFLENVKNFETSRSRERLVTLLHKMGYVFRECLLAPHSFGVPNDRLRYFLMARLRSSFQHLSSPPASSSKEAEPFSPDTEVVYATWPFPAFVEDPKTSVEQHPFHTPTLEKFLDQDESAAKDYLLSRQLILERPNFRFDILRPSSNRSSCFTKAYGSHHVASGGGLLQTSKMDQQEYDFGNSESIAELDLRFFTPTEVARLHVFPLEGDRQDDSFQQSDQEPEPSHSTLTSTRPFNPRQAQNASGPFLKFPEKLKALQRYKLLGNSLNVWVVAELLRGVLFAEHPGAPQPTYRDPGNGAEEAATQESLSNKHAIEQEKSATANSSERDTKRAKVE</sequence>
<comment type="similarity">
    <text evidence="4">Belongs to the class I-like SAM-binding methyltransferase superfamily. C5-methyltransferase family.</text>
</comment>
<feature type="compositionally biased region" description="Polar residues" evidence="5">
    <location>
        <begin position="346"/>
        <end position="365"/>
    </location>
</feature>
<dbReference type="InterPro" id="IPR001525">
    <property type="entry name" value="C5_MeTfrase"/>
</dbReference>
<dbReference type="GO" id="GO:0005634">
    <property type="term" value="C:nucleus"/>
    <property type="evidence" value="ECO:0007669"/>
    <property type="project" value="TreeGrafter"/>
</dbReference>
<dbReference type="PRINTS" id="PR00105">
    <property type="entry name" value="C5METTRFRASE"/>
</dbReference>
<feature type="compositionally biased region" description="Basic and acidic residues" evidence="5">
    <location>
        <begin position="446"/>
        <end position="456"/>
    </location>
</feature>
<dbReference type="PANTHER" id="PTHR46098">
    <property type="entry name" value="TRNA (CYTOSINE(38)-C(5))-METHYLTRANSFERASE"/>
    <property type="match status" value="1"/>
</dbReference>